<dbReference type="PANTHER" id="PTHR30406:SF8">
    <property type="entry name" value="SULFATE TRANSPORT SYSTEM PERMEASE PROTEIN CYST"/>
    <property type="match status" value="1"/>
</dbReference>
<keyword evidence="7 9" id="KW-0472">Membrane</keyword>
<evidence type="ECO:0000256" key="1">
    <source>
        <dbReference type="ARBA" id="ARBA00004141"/>
    </source>
</evidence>
<keyword evidence="4 9" id="KW-0812">Transmembrane</keyword>
<dbReference type="NCBIfam" id="TIGR02139">
    <property type="entry name" value="permease_CysT"/>
    <property type="match status" value="1"/>
</dbReference>
<feature type="compositionally biased region" description="Acidic residues" evidence="10">
    <location>
        <begin position="35"/>
        <end position="44"/>
    </location>
</feature>
<organism evidence="12 13">
    <name type="scientific">Terrabacter terrigena</name>
    <dbReference type="NCBI Taxonomy" id="574718"/>
    <lineage>
        <taxon>Bacteria</taxon>
        <taxon>Bacillati</taxon>
        <taxon>Actinomycetota</taxon>
        <taxon>Actinomycetes</taxon>
        <taxon>Micrococcales</taxon>
        <taxon>Intrasporangiaceae</taxon>
        <taxon>Terrabacter</taxon>
    </lineage>
</organism>
<comment type="function">
    <text evidence="8">Part of the ABC transporter complex CysAWTP (TC 3.A.1.6.1) involved in sulfate/thiosulfate import. Probably responsible for the translocation of the substrate across the membrane.</text>
</comment>
<evidence type="ECO:0000259" key="11">
    <source>
        <dbReference type="PROSITE" id="PS50928"/>
    </source>
</evidence>
<keyword evidence="5 9" id="KW-1133">Transmembrane helix</keyword>
<dbReference type="CDD" id="cd06261">
    <property type="entry name" value="TM_PBP2"/>
    <property type="match status" value="1"/>
</dbReference>
<feature type="compositionally biased region" description="Basic and acidic residues" evidence="10">
    <location>
        <begin position="23"/>
        <end position="34"/>
    </location>
</feature>
<evidence type="ECO:0000256" key="9">
    <source>
        <dbReference type="RuleBase" id="RU366001"/>
    </source>
</evidence>
<feature type="domain" description="ABC transmembrane type-1" evidence="11">
    <location>
        <begin position="144"/>
        <end position="340"/>
    </location>
</feature>
<dbReference type="RefSeq" id="WP_386051509.1">
    <property type="nucleotide sequence ID" value="NZ_JBHTKH010000002.1"/>
</dbReference>
<dbReference type="Proteomes" id="UP001597046">
    <property type="component" value="Unassembled WGS sequence"/>
</dbReference>
<gene>
    <name evidence="12" type="primary">cysT</name>
    <name evidence="12" type="ORF">ACFQ2V_05575</name>
</gene>
<name>A0ABW3MT28_9MICO</name>
<comment type="similarity">
    <text evidence="9">Belongs to the binding-protein-dependent transport system permease family. CysTW subfamily.</text>
</comment>
<evidence type="ECO:0000256" key="7">
    <source>
        <dbReference type="ARBA" id="ARBA00023136"/>
    </source>
</evidence>
<feature type="compositionally biased region" description="Low complexity" evidence="10">
    <location>
        <begin position="10"/>
        <end position="22"/>
    </location>
</feature>
<evidence type="ECO:0000256" key="2">
    <source>
        <dbReference type="ARBA" id="ARBA00011779"/>
    </source>
</evidence>
<protein>
    <recommendedName>
        <fullName evidence="9">Sulfate transport system permease protein CysT</fullName>
    </recommendedName>
</protein>
<sequence>MTARIHQRRGAAAAAPLPARPATGDDRVRGRTDGLTEDGTEDGPEDRTEDRTQHHTGDGADERDARDGIRPAGGRDGTASPDAGAPKRPSGRIGLARPLGVGVVTLWLSVIVLLPLAALTVASFGEGLSGFWDAVTAPAALASLWVTVLVSAIVAVVNAALGTLVAWVLVRDEFPGKRIVNALIDLPFALPTIVASIVLLSLYGPNSPIGIELNATRWGLVVALLFVTLPFVVRSVQPVLIEADREVEEAAASLGASNWTTFRRIVLPTLAPAILGGTGLAFARAIGEYGSVVLIGGNIPRETQVASQYIQQQIEIDRPLNAAAVSVALLAVAFVTLLVLRVLSSRTQRREERDA</sequence>
<comment type="caution">
    <text evidence="12">The sequence shown here is derived from an EMBL/GenBank/DDBJ whole genome shotgun (WGS) entry which is preliminary data.</text>
</comment>
<evidence type="ECO:0000256" key="10">
    <source>
        <dbReference type="SAM" id="MobiDB-lite"/>
    </source>
</evidence>
<feature type="transmembrane region" description="Helical" evidence="9">
    <location>
        <begin position="99"/>
        <end position="124"/>
    </location>
</feature>
<feature type="region of interest" description="Disordered" evidence="10">
    <location>
        <begin position="1"/>
        <end position="91"/>
    </location>
</feature>
<dbReference type="NCBIfam" id="TIGR00969">
    <property type="entry name" value="3a0106s02"/>
    <property type="match status" value="1"/>
</dbReference>
<dbReference type="EMBL" id="JBHTKH010000002">
    <property type="protein sequence ID" value="MFD1053771.1"/>
    <property type="molecule type" value="Genomic_DNA"/>
</dbReference>
<dbReference type="Gene3D" id="1.10.3720.10">
    <property type="entry name" value="MetI-like"/>
    <property type="match status" value="1"/>
</dbReference>
<dbReference type="InterPro" id="IPR005667">
    <property type="entry name" value="Sulph_transpt2"/>
</dbReference>
<feature type="transmembrane region" description="Helical" evidence="9">
    <location>
        <begin position="144"/>
        <end position="170"/>
    </location>
</feature>
<keyword evidence="6 9" id="KW-0764">Sulfate transport</keyword>
<dbReference type="InterPro" id="IPR011865">
    <property type="entry name" value="CysT_permease"/>
</dbReference>
<keyword evidence="13" id="KW-1185">Reference proteome</keyword>
<evidence type="ECO:0000313" key="12">
    <source>
        <dbReference type="EMBL" id="MFD1053771.1"/>
    </source>
</evidence>
<keyword evidence="3 9" id="KW-0813">Transport</keyword>
<reference evidence="13" key="1">
    <citation type="journal article" date="2019" name="Int. J. Syst. Evol. Microbiol.">
        <title>The Global Catalogue of Microorganisms (GCM) 10K type strain sequencing project: providing services to taxonomists for standard genome sequencing and annotation.</title>
        <authorList>
            <consortium name="The Broad Institute Genomics Platform"/>
            <consortium name="The Broad Institute Genome Sequencing Center for Infectious Disease"/>
            <person name="Wu L."/>
            <person name="Ma J."/>
        </authorList>
    </citation>
    <scope>NUCLEOTIDE SEQUENCE [LARGE SCALE GENOMIC DNA]</scope>
    <source>
        <strain evidence="13">CCUG 57508</strain>
    </source>
</reference>
<comment type="function">
    <text evidence="9">Part of the ABC transporter complex (TC 3.A.1.6.1) involved in sulfate/thiosulfate import.</text>
</comment>
<accession>A0ABW3MT28</accession>
<dbReference type="InterPro" id="IPR000515">
    <property type="entry name" value="MetI-like"/>
</dbReference>
<dbReference type="PROSITE" id="PS50928">
    <property type="entry name" value="ABC_TM1"/>
    <property type="match status" value="1"/>
</dbReference>
<evidence type="ECO:0000256" key="4">
    <source>
        <dbReference type="ARBA" id="ARBA00022692"/>
    </source>
</evidence>
<comment type="subunit">
    <text evidence="2">The complex is composed of two ATP-binding proteins (CysA), two transmembrane proteins (CysT and CysW) and a solute-binding protein (CysP).</text>
</comment>
<comment type="caution">
    <text evidence="9">Lacks conserved residue(s) required for the propagation of feature annotation.</text>
</comment>
<dbReference type="SUPFAM" id="SSF161098">
    <property type="entry name" value="MetI-like"/>
    <property type="match status" value="1"/>
</dbReference>
<feature type="transmembrane region" description="Helical" evidence="9">
    <location>
        <begin position="265"/>
        <end position="286"/>
    </location>
</feature>
<dbReference type="InterPro" id="IPR035906">
    <property type="entry name" value="MetI-like_sf"/>
</dbReference>
<feature type="transmembrane region" description="Helical" evidence="9">
    <location>
        <begin position="182"/>
        <end position="203"/>
    </location>
</feature>
<comment type="subcellular location">
    <subcellularLocation>
        <location evidence="1">Membrane</location>
        <topology evidence="1">Multi-pass membrane protein</topology>
    </subcellularLocation>
</comment>
<evidence type="ECO:0000256" key="6">
    <source>
        <dbReference type="ARBA" id="ARBA00023032"/>
    </source>
</evidence>
<feature type="compositionally biased region" description="Basic and acidic residues" evidence="10">
    <location>
        <begin position="45"/>
        <end position="69"/>
    </location>
</feature>
<proteinExistence type="inferred from homology"/>
<feature type="transmembrane region" description="Helical" evidence="9">
    <location>
        <begin position="215"/>
        <end position="233"/>
    </location>
</feature>
<evidence type="ECO:0000313" key="13">
    <source>
        <dbReference type="Proteomes" id="UP001597046"/>
    </source>
</evidence>
<evidence type="ECO:0000256" key="3">
    <source>
        <dbReference type="ARBA" id="ARBA00022448"/>
    </source>
</evidence>
<feature type="transmembrane region" description="Helical" evidence="9">
    <location>
        <begin position="322"/>
        <end position="343"/>
    </location>
</feature>
<dbReference type="Pfam" id="PF00528">
    <property type="entry name" value="BPD_transp_1"/>
    <property type="match status" value="1"/>
</dbReference>
<evidence type="ECO:0000256" key="8">
    <source>
        <dbReference type="ARBA" id="ARBA00025323"/>
    </source>
</evidence>
<evidence type="ECO:0000256" key="5">
    <source>
        <dbReference type="ARBA" id="ARBA00022989"/>
    </source>
</evidence>
<dbReference type="PANTHER" id="PTHR30406">
    <property type="entry name" value="SULFATE TRANSPORT SYSTEM PERMEASE PROTEIN"/>
    <property type="match status" value="1"/>
</dbReference>